<dbReference type="Proteomes" id="UP001172083">
    <property type="component" value="Unassembled WGS sequence"/>
</dbReference>
<dbReference type="RefSeq" id="WP_346758844.1">
    <property type="nucleotide sequence ID" value="NZ_JAUJEB010000003.1"/>
</dbReference>
<sequence length="252" mass="27909">MTKKEERHKTILHEVEIHNRLLLGDLAHILKVSTDTVRRDIKELDEAGKLKKVHGGAISNGFQLIGNGRSKQNVYAYESKLAIAGKAIKLIEQNSVVLMSGGTTNIELAKQLPAKLNATVFTPSLPIAVELLAHPGLEVILIGGRLSHDAQIAIGGQALNTLFDIKVDICFLGTGYLDHRHGLTEFDWDVVQIKKAMIGASRQVISLNISEKLNSVQRYKICDIQSINTLITELDPDAEVLKPYRRQRIKIL</sequence>
<accession>A0ABT8L8W1</accession>
<dbReference type="InterPro" id="IPR050313">
    <property type="entry name" value="Carb_Metab_HTH_regulators"/>
</dbReference>
<dbReference type="InterPro" id="IPR014036">
    <property type="entry name" value="DeoR-like_C"/>
</dbReference>
<protein>
    <submittedName>
        <fullName evidence="5">DeoR/GlpR family DNA-binding transcription regulator</fullName>
    </submittedName>
</protein>
<proteinExistence type="predicted"/>
<dbReference type="SUPFAM" id="SSF46785">
    <property type="entry name" value="Winged helix' DNA-binding domain"/>
    <property type="match status" value="1"/>
</dbReference>
<dbReference type="Pfam" id="PF08220">
    <property type="entry name" value="HTH_DeoR"/>
    <property type="match status" value="1"/>
</dbReference>
<dbReference type="PRINTS" id="PR00037">
    <property type="entry name" value="HTHLACR"/>
</dbReference>
<dbReference type="PANTHER" id="PTHR30363:SF44">
    <property type="entry name" value="AGA OPERON TRANSCRIPTIONAL REPRESSOR-RELATED"/>
    <property type="match status" value="1"/>
</dbReference>
<dbReference type="InterPro" id="IPR018356">
    <property type="entry name" value="Tscrpt_reg_HTH_DeoR_CS"/>
</dbReference>
<reference evidence="5" key="1">
    <citation type="submission" date="2023-06" db="EMBL/GenBank/DDBJ databases">
        <title>Genomic of Agaribacillus aureum.</title>
        <authorList>
            <person name="Wang G."/>
        </authorList>
    </citation>
    <scope>NUCLEOTIDE SEQUENCE</scope>
    <source>
        <strain evidence="5">BMA12</strain>
    </source>
</reference>
<dbReference type="PROSITE" id="PS00894">
    <property type="entry name" value="HTH_DEOR_1"/>
    <property type="match status" value="1"/>
</dbReference>
<dbReference type="SMART" id="SM01134">
    <property type="entry name" value="DeoRC"/>
    <property type="match status" value="1"/>
</dbReference>
<dbReference type="InterPro" id="IPR001034">
    <property type="entry name" value="DeoR_HTH"/>
</dbReference>
<gene>
    <name evidence="5" type="ORF">QQ020_15655</name>
</gene>
<keyword evidence="6" id="KW-1185">Reference proteome</keyword>
<name>A0ABT8L8W1_9BACT</name>
<dbReference type="PROSITE" id="PS51000">
    <property type="entry name" value="HTH_DEOR_2"/>
    <property type="match status" value="1"/>
</dbReference>
<dbReference type="GO" id="GO:0003677">
    <property type="term" value="F:DNA binding"/>
    <property type="evidence" value="ECO:0007669"/>
    <property type="project" value="UniProtKB-KW"/>
</dbReference>
<comment type="caution">
    <text evidence="5">The sequence shown here is derived from an EMBL/GenBank/DDBJ whole genome shotgun (WGS) entry which is preliminary data.</text>
</comment>
<dbReference type="PANTHER" id="PTHR30363">
    <property type="entry name" value="HTH-TYPE TRANSCRIPTIONAL REGULATOR SRLR-RELATED"/>
    <property type="match status" value="1"/>
</dbReference>
<keyword evidence="1" id="KW-0805">Transcription regulation</keyword>
<dbReference type="InterPro" id="IPR036388">
    <property type="entry name" value="WH-like_DNA-bd_sf"/>
</dbReference>
<evidence type="ECO:0000259" key="4">
    <source>
        <dbReference type="PROSITE" id="PS51000"/>
    </source>
</evidence>
<dbReference type="InterPro" id="IPR037171">
    <property type="entry name" value="NagB/RpiA_transferase-like"/>
</dbReference>
<evidence type="ECO:0000256" key="3">
    <source>
        <dbReference type="ARBA" id="ARBA00023163"/>
    </source>
</evidence>
<dbReference type="InterPro" id="IPR036390">
    <property type="entry name" value="WH_DNA-bd_sf"/>
</dbReference>
<dbReference type="EMBL" id="JAUJEB010000003">
    <property type="protein sequence ID" value="MDN5213506.1"/>
    <property type="molecule type" value="Genomic_DNA"/>
</dbReference>
<feature type="domain" description="HTH deoR-type" evidence="4">
    <location>
        <begin position="4"/>
        <end position="59"/>
    </location>
</feature>
<evidence type="ECO:0000313" key="6">
    <source>
        <dbReference type="Proteomes" id="UP001172083"/>
    </source>
</evidence>
<evidence type="ECO:0000256" key="1">
    <source>
        <dbReference type="ARBA" id="ARBA00023015"/>
    </source>
</evidence>
<dbReference type="Gene3D" id="1.10.10.10">
    <property type="entry name" value="Winged helix-like DNA-binding domain superfamily/Winged helix DNA-binding domain"/>
    <property type="match status" value="1"/>
</dbReference>
<keyword evidence="3" id="KW-0804">Transcription</keyword>
<dbReference type="SMART" id="SM00420">
    <property type="entry name" value="HTH_DEOR"/>
    <property type="match status" value="1"/>
</dbReference>
<keyword evidence="2 5" id="KW-0238">DNA-binding</keyword>
<dbReference type="Pfam" id="PF00455">
    <property type="entry name" value="DeoRC"/>
    <property type="match status" value="1"/>
</dbReference>
<organism evidence="5 6">
    <name type="scientific">Agaribacillus aureus</name>
    <dbReference type="NCBI Taxonomy" id="3051825"/>
    <lineage>
        <taxon>Bacteria</taxon>
        <taxon>Pseudomonadati</taxon>
        <taxon>Bacteroidota</taxon>
        <taxon>Cytophagia</taxon>
        <taxon>Cytophagales</taxon>
        <taxon>Splendidivirgaceae</taxon>
        <taxon>Agaribacillus</taxon>
    </lineage>
</organism>
<evidence type="ECO:0000256" key="2">
    <source>
        <dbReference type="ARBA" id="ARBA00023125"/>
    </source>
</evidence>
<dbReference type="SUPFAM" id="SSF100950">
    <property type="entry name" value="NagB/RpiA/CoA transferase-like"/>
    <property type="match status" value="1"/>
</dbReference>
<evidence type="ECO:0000313" key="5">
    <source>
        <dbReference type="EMBL" id="MDN5213506.1"/>
    </source>
</evidence>